<sequence>MMMTQACKKRRAVYISSESGDSGTDSEVEGSKLSQKFGVTSISTCEHQSSYKIKIESMNTSKIRLCGNILRKLMDHKGGWLFNQPVDPVLFKIPDYFDVIRHPMDLGTVKKKLGSKQYVSTDEFAADVRLTFSNAMKYNPPGNDVHEIAKELNGIFDSEWEAVERKFRGRNPVQEQQTVKVIKIRTATDSKSTVATGTVASSARGPVACSNSLAKKTLTDAITSKVKIKFSVRSSEQTSSKDTPVQAVGSKEGSLNHPLQTGNREASLKRSLPSTKENAKVSRIQATEHSSGLVGNESRSCNETSTSPLASSGQGEGSYLHDEPLSPSRALRAAMLKSRFAGTIVKAQQKALLDHGKSIDPVKLQLEKERLEKRQQEEKARIEAQVKAAEAAAQRKLEEEMRIKREQEREAARLALRMMKKTVDIDNSDFLKELENFSRTWQSNPPGKLIVEFVDGDLPPGLGSPLERLGLFMKKDLEDEVEQEMEDSVSNSMDVDMKKDSEEESGHGMQDSVSPSTVIGTNEDFQEEAGHEMEDSLSPPTVVDMKKDAEEEVEHEMVDSVSPLMNVDTEEGEISC</sequence>
<dbReference type="PANTHER" id="PTHR46136">
    <property type="entry name" value="TRANSCRIPTION FACTOR GTE8"/>
    <property type="match status" value="1"/>
</dbReference>
<feature type="domain" description="Bromo" evidence="10">
    <location>
        <begin position="74"/>
        <end position="146"/>
    </location>
</feature>
<dbReference type="PROSITE" id="PS50014">
    <property type="entry name" value="BROMODOMAIN_2"/>
    <property type="match status" value="1"/>
</dbReference>
<protein>
    <recommendedName>
        <fullName evidence="10">Bromo domain-containing protein</fullName>
    </recommendedName>
</protein>
<keyword evidence="6" id="KW-0539">Nucleus</keyword>
<keyword evidence="4 7" id="KW-0103">Bromodomain</keyword>
<dbReference type="InterPro" id="IPR037377">
    <property type="entry name" value="GTE_bromo"/>
</dbReference>
<dbReference type="InterPro" id="IPR052442">
    <property type="entry name" value="Env_Response_Regulator"/>
</dbReference>
<evidence type="ECO:0000313" key="12">
    <source>
        <dbReference type="Proteomes" id="UP000823388"/>
    </source>
</evidence>
<organism evidence="11 12">
    <name type="scientific">Panicum virgatum</name>
    <name type="common">Blackwell switchgrass</name>
    <dbReference type="NCBI Taxonomy" id="38727"/>
    <lineage>
        <taxon>Eukaryota</taxon>
        <taxon>Viridiplantae</taxon>
        <taxon>Streptophyta</taxon>
        <taxon>Embryophyta</taxon>
        <taxon>Tracheophyta</taxon>
        <taxon>Spermatophyta</taxon>
        <taxon>Magnoliopsida</taxon>
        <taxon>Liliopsida</taxon>
        <taxon>Poales</taxon>
        <taxon>Poaceae</taxon>
        <taxon>PACMAD clade</taxon>
        <taxon>Panicoideae</taxon>
        <taxon>Panicodae</taxon>
        <taxon>Paniceae</taxon>
        <taxon>Panicinae</taxon>
        <taxon>Panicum</taxon>
        <taxon>Panicum sect. Hiantes</taxon>
    </lineage>
</organism>
<gene>
    <name evidence="11" type="ORF">PVAP13_8KG079600</name>
</gene>
<keyword evidence="12" id="KW-1185">Reference proteome</keyword>
<keyword evidence="5" id="KW-0804">Transcription</keyword>
<evidence type="ECO:0000256" key="4">
    <source>
        <dbReference type="ARBA" id="ARBA00023117"/>
    </source>
</evidence>
<dbReference type="Pfam" id="PF00439">
    <property type="entry name" value="Bromodomain"/>
    <property type="match status" value="1"/>
</dbReference>
<dbReference type="SUPFAM" id="SSF47370">
    <property type="entry name" value="Bromodomain"/>
    <property type="match status" value="1"/>
</dbReference>
<feature type="coiled-coil region" evidence="8">
    <location>
        <begin position="363"/>
        <end position="417"/>
    </location>
</feature>
<evidence type="ECO:0000313" key="11">
    <source>
        <dbReference type="EMBL" id="KAG2560590.1"/>
    </source>
</evidence>
<dbReference type="PANTHER" id="PTHR46136:SF19">
    <property type="entry name" value="TRANSCRIPTION FACTOR GTE12"/>
    <property type="match status" value="1"/>
</dbReference>
<evidence type="ECO:0000259" key="10">
    <source>
        <dbReference type="PROSITE" id="PS50014"/>
    </source>
</evidence>
<evidence type="ECO:0000256" key="2">
    <source>
        <dbReference type="ARBA" id="ARBA00023015"/>
    </source>
</evidence>
<proteinExistence type="predicted"/>
<feature type="compositionally biased region" description="Polar residues" evidence="9">
    <location>
        <begin position="232"/>
        <end position="243"/>
    </location>
</feature>
<evidence type="ECO:0000256" key="1">
    <source>
        <dbReference type="ARBA" id="ARBA00004123"/>
    </source>
</evidence>
<evidence type="ECO:0000256" key="5">
    <source>
        <dbReference type="ARBA" id="ARBA00023163"/>
    </source>
</evidence>
<evidence type="ECO:0000256" key="9">
    <source>
        <dbReference type="SAM" id="MobiDB-lite"/>
    </source>
</evidence>
<dbReference type="Gene3D" id="1.20.920.10">
    <property type="entry name" value="Bromodomain-like"/>
    <property type="match status" value="1"/>
</dbReference>
<dbReference type="Proteomes" id="UP000823388">
    <property type="component" value="Chromosome 8K"/>
</dbReference>
<keyword evidence="3 8" id="KW-0175">Coiled coil</keyword>
<evidence type="ECO:0000256" key="7">
    <source>
        <dbReference type="PROSITE-ProRule" id="PRU00035"/>
    </source>
</evidence>
<feature type="compositionally biased region" description="Polar residues" evidence="9">
    <location>
        <begin position="511"/>
        <end position="520"/>
    </location>
</feature>
<feature type="compositionally biased region" description="Basic and acidic residues" evidence="9">
    <location>
        <begin position="495"/>
        <end position="506"/>
    </location>
</feature>
<dbReference type="InterPro" id="IPR036427">
    <property type="entry name" value="Bromodomain-like_sf"/>
</dbReference>
<dbReference type="EMBL" id="CM029051">
    <property type="protein sequence ID" value="KAG2560590.1"/>
    <property type="molecule type" value="Genomic_DNA"/>
</dbReference>
<evidence type="ECO:0000256" key="8">
    <source>
        <dbReference type="SAM" id="Coils"/>
    </source>
</evidence>
<feature type="region of interest" description="Disordered" evidence="9">
    <location>
        <begin position="483"/>
        <end position="576"/>
    </location>
</feature>
<name>A0A8T0PG53_PANVG</name>
<reference evidence="11" key="1">
    <citation type="submission" date="2020-05" db="EMBL/GenBank/DDBJ databases">
        <title>WGS assembly of Panicum virgatum.</title>
        <authorList>
            <person name="Lovell J.T."/>
            <person name="Jenkins J."/>
            <person name="Shu S."/>
            <person name="Juenger T.E."/>
            <person name="Schmutz J."/>
        </authorList>
    </citation>
    <scope>NUCLEOTIDE SEQUENCE</scope>
    <source>
        <strain evidence="11">AP13</strain>
    </source>
</reference>
<dbReference type="OrthoDB" id="21449at2759"/>
<keyword evidence="2" id="KW-0805">Transcription regulation</keyword>
<dbReference type="InterPro" id="IPR001487">
    <property type="entry name" value="Bromodomain"/>
</dbReference>
<dbReference type="PRINTS" id="PR00503">
    <property type="entry name" value="BROMODOMAIN"/>
</dbReference>
<evidence type="ECO:0000256" key="3">
    <source>
        <dbReference type="ARBA" id="ARBA00023054"/>
    </source>
</evidence>
<feature type="region of interest" description="Disordered" evidence="9">
    <location>
        <begin position="231"/>
        <end position="324"/>
    </location>
</feature>
<accession>A0A8T0PG53</accession>
<comment type="caution">
    <text evidence="11">The sequence shown here is derived from an EMBL/GenBank/DDBJ whole genome shotgun (WGS) entry which is preliminary data.</text>
</comment>
<dbReference type="CDD" id="cd05506">
    <property type="entry name" value="Bromo_plant1"/>
    <property type="match status" value="1"/>
</dbReference>
<evidence type="ECO:0000256" key="6">
    <source>
        <dbReference type="ARBA" id="ARBA00023242"/>
    </source>
</evidence>
<feature type="compositionally biased region" description="Polar residues" evidence="9">
    <location>
        <begin position="297"/>
        <end position="313"/>
    </location>
</feature>
<dbReference type="GO" id="GO:0005634">
    <property type="term" value="C:nucleus"/>
    <property type="evidence" value="ECO:0007669"/>
    <property type="project" value="UniProtKB-SubCell"/>
</dbReference>
<comment type="subcellular location">
    <subcellularLocation>
        <location evidence="1">Nucleus</location>
    </subcellularLocation>
</comment>
<dbReference type="SMART" id="SM00297">
    <property type="entry name" value="BROMO"/>
    <property type="match status" value="1"/>
</dbReference>
<dbReference type="AlphaFoldDB" id="A0A8T0PG53"/>